<dbReference type="HOGENOM" id="CLU_790966_0_0_1"/>
<dbReference type="PROSITE" id="PS00036">
    <property type="entry name" value="BZIP_BASIC"/>
    <property type="match status" value="1"/>
</dbReference>
<evidence type="ECO:0000259" key="2">
    <source>
        <dbReference type="PROSITE" id="PS50217"/>
    </source>
</evidence>
<keyword evidence="5" id="KW-1185">Reference proteome</keyword>
<dbReference type="PROSITE" id="PS50217">
    <property type="entry name" value="BZIP"/>
    <property type="match status" value="1"/>
</dbReference>
<dbReference type="SMART" id="SM00338">
    <property type="entry name" value="BRLZ"/>
    <property type="match status" value="2"/>
</dbReference>
<feature type="compositionally biased region" description="Basic and acidic residues" evidence="1">
    <location>
        <begin position="199"/>
        <end position="213"/>
    </location>
</feature>
<dbReference type="InterPro" id="IPR004827">
    <property type="entry name" value="bZIP"/>
</dbReference>
<organism evidence="3">
    <name type="scientific">Guillardia theta (strain CCMP2712)</name>
    <name type="common">Cryptophyte</name>
    <dbReference type="NCBI Taxonomy" id="905079"/>
    <lineage>
        <taxon>Eukaryota</taxon>
        <taxon>Cryptophyceae</taxon>
        <taxon>Pyrenomonadales</taxon>
        <taxon>Geminigeraceae</taxon>
        <taxon>Guillardia</taxon>
    </lineage>
</organism>
<evidence type="ECO:0000313" key="4">
    <source>
        <dbReference type="EnsemblProtists" id="EKX54709"/>
    </source>
</evidence>
<feature type="region of interest" description="Disordered" evidence="1">
    <location>
        <begin position="181"/>
        <end position="256"/>
    </location>
</feature>
<reference evidence="3 5" key="1">
    <citation type="journal article" date="2012" name="Nature">
        <title>Algal genomes reveal evolutionary mosaicism and the fate of nucleomorphs.</title>
        <authorList>
            <consortium name="DOE Joint Genome Institute"/>
            <person name="Curtis B.A."/>
            <person name="Tanifuji G."/>
            <person name="Burki F."/>
            <person name="Gruber A."/>
            <person name="Irimia M."/>
            <person name="Maruyama S."/>
            <person name="Arias M.C."/>
            <person name="Ball S.G."/>
            <person name="Gile G.H."/>
            <person name="Hirakawa Y."/>
            <person name="Hopkins J.F."/>
            <person name="Kuo A."/>
            <person name="Rensing S.A."/>
            <person name="Schmutz J."/>
            <person name="Symeonidi A."/>
            <person name="Elias M."/>
            <person name="Eveleigh R.J."/>
            <person name="Herman E.K."/>
            <person name="Klute M.J."/>
            <person name="Nakayama T."/>
            <person name="Obornik M."/>
            <person name="Reyes-Prieto A."/>
            <person name="Armbrust E.V."/>
            <person name="Aves S.J."/>
            <person name="Beiko R.G."/>
            <person name="Coutinho P."/>
            <person name="Dacks J.B."/>
            <person name="Durnford D.G."/>
            <person name="Fast N.M."/>
            <person name="Green B.R."/>
            <person name="Grisdale C.J."/>
            <person name="Hempel F."/>
            <person name="Henrissat B."/>
            <person name="Hoppner M.P."/>
            <person name="Ishida K."/>
            <person name="Kim E."/>
            <person name="Koreny L."/>
            <person name="Kroth P.G."/>
            <person name="Liu Y."/>
            <person name="Malik S.B."/>
            <person name="Maier U.G."/>
            <person name="McRose D."/>
            <person name="Mock T."/>
            <person name="Neilson J.A."/>
            <person name="Onodera N.T."/>
            <person name="Poole A.M."/>
            <person name="Pritham E.J."/>
            <person name="Richards T.A."/>
            <person name="Rocap G."/>
            <person name="Roy S.W."/>
            <person name="Sarai C."/>
            <person name="Schaack S."/>
            <person name="Shirato S."/>
            <person name="Slamovits C.H."/>
            <person name="Spencer D.F."/>
            <person name="Suzuki S."/>
            <person name="Worden A.Z."/>
            <person name="Zauner S."/>
            <person name="Barry K."/>
            <person name="Bell C."/>
            <person name="Bharti A.K."/>
            <person name="Crow J.A."/>
            <person name="Grimwood J."/>
            <person name="Kramer R."/>
            <person name="Lindquist E."/>
            <person name="Lucas S."/>
            <person name="Salamov A."/>
            <person name="McFadden G.I."/>
            <person name="Lane C.E."/>
            <person name="Keeling P.J."/>
            <person name="Gray M.W."/>
            <person name="Grigoriev I.V."/>
            <person name="Archibald J.M."/>
        </authorList>
    </citation>
    <scope>NUCLEOTIDE SEQUENCE</scope>
    <source>
        <strain evidence="3 5">CCMP2712</strain>
    </source>
</reference>
<sequence length="350" mass="39539">MRKPCQPHELLEQELSMLLKNQKKGDEAETPEDDSAKEIKNRVRTIKNRLAAKKSRDQARSYVQRLESNLTAVVSHNEALLQRIAVAEGEIERLRSENNALKHRVTELMSDPNNASKKLGPDSRSAPSSSWIPGRGKADCNADAFSKCMDRKRSSCYIEDYTRYDFLDIRPETMTLEEWRKEKRRRQNREAQRRHRERRLCVHGKDVQAKQEEQSDAQSPLSSIEITNSEEQTPSNAQAEVKPEPGSSQAVNEEKPEVQIAQDRLATEDMSGFSLLIPDASANDNSVYLEALQETCDASSMDLANFPTALSRSGSLSSSLWARNDFLAASAKDVEDIFQDDVSNFDEVCC</sequence>
<reference evidence="4" key="3">
    <citation type="submission" date="2016-03" db="UniProtKB">
        <authorList>
            <consortium name="EnsemblProtists"/>
        </authorList>
    </citation>
    <scope>IDENTIFICATION</scope>
</reference>
<dbReference type="Pfam" id="PF00170">
    <property type="entry name" value="bZIP_1"/>
    <property type="match status" value="1"/>
</dbReference>
<feature type="region of interest" description="Disordered" evidence="1">
    <location>
        <begin position="109"/>
        <end position="136"/>
    </location>
</feature>
<feature type="compositionally biased region" description="Polar residues" evidence="1">
    <location>
        <begin position="216"/>
        <end position="238"/>
    </location>
</feature>
<dbReference type="Gene3D" id="1.20.5.170">
    <property type="match status" value="1"/>
</dbReference>
<feature type="compositionally biased region" description="Basic residues" evidence="1">
    <location>
        <begin position="182"/>
        <end position="198"/>
    </location>
</feature>
<dbReference type="KEGG" id="gtt:GUITHDRAFT_99367"/>
<reference evidence="5" key="2">
    <citation type="submission" date="2012-11" db="EMBL/GenBank/DDBJ databases">
        <authorList>
            <person name="Kuo A."/>
            <person name="Curtis B.A."/>
            <person name="Tanifuji G."/>
            <person name="Burki F."/>
            <person name="Gruber A."/>
            <person name="Irimia M."/>
            <person name="Maruyama S."/>
            <person name="Arias M.C."/>
            <person name="Ball S.G."/>
            <person name="Gile G.H."/>
            <person name="Hirakawa Y."/>
            <person name="Hopkins J.F."/>
            <person name="Rensing S.A."/>
            <person name="Schmutz J."/>
            <person name="Symeonidi A."/>
            <person name="Elias M."/>
            <person name="Eveleigh R.J."/>
            <person name="Herman E.K."/>
            <person name="Klute M.J."/>
            <person name="Nakayama T."/>
            <person name="Obornik M."/>
            <person name="Reyes-Prieto A."/>
            <person name="Armbrust E.V."/>
            <person name="Aves S.J."/>
            <person name="Beiko R.G."/>
            <person name="Coutinho P."/>
            <person name="Dacks J.B."/>
            <person name="Durnford D.G."/>
            <person name="Fast N.M."/>
            <person name="Green B.R."/>
            <person name="Grisdale C."/>
            <person name="Hempe F."/>
            <person name="Henrissat B."/>
            <person name="Hoppner M.P."/>
            <person name="Ishida K.-I."/>
            <person name="Kim E."/>
            <person name="Koreny L."/>
            <person name="Kroth P.G."/>
            <person name="Liu Y."/>
            <person name="Malik S.-B."/>
            <person name="Maier U.G."/>
            <person name="McRose D."/>
            <person name="Mock T."/>
            <person name="Neilson J.A."/>
            <person name="Onodera N.T."/>
            <person name="Poole A.M."/>
            <person name="Pritham E.J."/>
            <person name="Richards T.A."/>
            <person name="Rocap G."/>
            <person name="Roy S.W."/>
            <person name="Sarai C."/>
            <person name="Schaack S."/>
            <person name="Shirato S."/>
            <person name="Slamovits C.H."/>
            <person name="Spencer D.F."/>
            <person name="Suzuki S."/>
            <person name="Worden A.Z."/>
            <person name="Zauner S."/>
            <person name="Barry K."/>
            <person name="Bell C."/>
            <person name="Bharti A.K."/>
            <person name="Crow J.A."/>
            <person name="Grimwood J."/>
            <person name="Kramer R."/>
            <person name="Lindquist E."/>
            <person name="Lucas S."/>
            <person name="Salamov A."/>
            <person name="McFadden G.I."/>
            <person name="Lane C.E."/>
            <person name="Keeling P.J."/>
            <person name="Gray M.W."/>
            <person name="Grigoriev I.V."/>
            <person name="Archibald J.M."/>
        </authorList>
    </citation>
    <scope>NUCLEOTIDE SEQUENCE</scope>
    <source>
        <strain evidence="5">CCMP2712</strain>
    </source>
</reference>
<feature type="region of interest" description="Disordered" evidence="1">
    <location>
        <begin position="20"/>
        <end position="41"/>
    </location>
</feature>
<accession>L1K2A1</accession>
<evidence type="ECO:0000313" key="5">
    <source>
        <dbReference type="Proteomes" id="UP000011087"/>
    </source>
</evidence>
<dbReference type="EnsemblProtists" id="EKX54709">
    <property type="protein sequence ID" value="EKX54709"/>
    <property type="gene ID" value="GUITHDRAFT_99367"/>
</dbReference>
<dbReference type="InterPro" id="IPR046347">
    <property type="entry name" value="bZIP_sf"/>
</dbReference>
<evidence type="ECO:0000313" key="3">
    <source>
        <dbReference type="EMBL" id="EKX54709.1"/>
    </source>
</evidence>
<evidence type="ECO:0000256" key="1">
    <source>
        <dbReference type="SAM" id="MobiDB-lite"/>
    </source>
</evidence>
<dbReference type="GO" id="GO:0003700">
    <property type="term" value="F:DNA-binding transcription factor activity"/>
    <property type="evidence" value="ECO:0007669"/>
    <property type="project" value="InterPro"/>
</dbReference>
<dbReference type="EMBL" id="JH992966">
    <property type="protein sequence ID" value="EKX54709.1"/>
    <property type="molecule type" value="Genomic_DNA"/>
</dbReference>
<dbReference type="Proteomes" id="UP000011087">
    <property type="component" value="Unassembled WGS sequence"/>
</dbReference>
<dbReference type="SUPFAM" id="SSF57959">
    <property type="entry name" value="Leucine zipper domain"/>
    <property type="match status" value="1"/>
</dbReference>
<proteinExistence type="predicted"/>
<gene>
    <name evidence="3" type="ORF">GUITHDRAFT_99367</name>
</gene>
<dbReference type="RefSeq" id="XP_005841689.1">
    <property type="nucleotide sequence ID" value="XM_005841632.1"/>
</dbReference>
<dbReference type="AlphaFoldDB" id="L1K2A1"/>
<protein>
    <recommendedName>
        <fullName evidence="2">BZIP domain-containing protein</fullName>
    </recommendedName>
</protein>
<dbReference type="GeneID" id="17311670"/>
<name>L1K2A1_GUITC</name>
<dbReference type="PaxDb" id="55529-EKX54709"/>
<feature type="domain" description="BZIP" evidence="2">
    <location>
        <begin position="38"/>
        <end position="101"/>
    </location>
</feature>
<dbReference type="CDD" id="cd14688">
    <property type="entry name" value="bZIP_YAP"/>
    <property type="match status" value="1"/>
</dbReference>